<comment type="similarity">
    <text evidence="2">Belongs to the bacterial solute-binding protein 2 family.</text>
</comment>
<evidence type="ECO:0000256" key="4">
    <source>
        <dbReference type="SAM" id="SignalP"/>
    </source>
</evidence>
<feature type="signal peptide" evidence="4">
    <location>
        <begin position="1"/>
        <end position="22"/>
    </location>
</feature>
<dbReference type="PANTHER" id="PTHR46847:SF1">
    <property type="entry name" value="D-ALLOSE-BINDING PERIPLASMIC PROTEIN-RELATED"/>
    <property type="match status" value="1"/>
</dbReference>
<dbReference type="GO" id="GO:0030313">
    <property type="term" value="C:cell envelope"/>
    <property type="evidence" value="ECO:0007669"/>
    <property type="project" value="UniProtKB-SubCell"/>
</dbReference>
<name>A0A4R2R9V0_9PSEU</name>
<dbReference type="SUPFAM" id="SSF53822">
    <property type="entry name" value="Periplasmic binding protein-like I"/>
    <property type="match status" value="1"/>
</dbReference>
<comment type="caution">
    <text evidence="6">The sequence shown here is derived from an EMBL/GenBank/DDBJ whole genome shotgun (WGS) entry which is preliminary data.</text>
</comment>
<dbReference type="AlphaFoldDB" id="A0A4R2R9V0"/>
<keyword evidence="3 4" id="KW-0732">Signal</keyword>
<evidence type="ECO:0000256" key="1">
    <source>
        <dbReference type="ARBA" id="ARBA00004196"/>
    </source>
</evidence>
<reference evidence="6 7" key="1">
    <citation type="submission" date="2019-03" db="EMBL/GenBank/DDBJ databases">
        <title>Genomic Encyclopedia of Type Strains, Phase IV (KMG-IV): sequencing the most valuable type-strain genomes for metagenomic binning, comparative biology and taxonomic classification.</title>
        <authorList>
            <person name="Goeker M."/>
        </authorList>
    </citation>
    <scope>NUCLEOTIDE SEQUENCE [LARGE SCALE GENOMIC DNA]</scope>
    <source>
        <strain evidence="6 7">DSM 45765</strain>
    </source>
</reference>
<protein>
    <submittedName>
        <fullName evidence="6">Ribose transport system substrate-binding protein</fullName>
    </submittedName>
</protein>
<proteinExistence type="inferred from homology"/>
<dbReference type="Gene3D" id="3.40.50.2300">
    <property type="match status" value="2"/>
</dbReference>
<evidence type="ECO:0000313" key="7">
    <source>
        <dbReference type="Proteomes" id="UP000294911"/>
    </source>
</evidence>
<evidence type="ECO:0000259" key="5">
    <source>
        <dbReference type="Pfam" id="PF13407"/>
    </source>
</evidence>
<dbReference type="Pfam" id="PF13407">
    <property type="entry name" value="Peripla_BP_4"/>
    <property type="match status" value="1"/>
</dbReference>
<dbReference type="PANTHER" id="PTHR46847">
    <property type="entry name" value="D-ALLOSE-BINDING PERIPLASMIC PROTEIN-RELATED"/>
    <property type="match status" value="1"/>
</dbReference>
<dbReference type="OrthoDB" id="9808136at2"/>
<dbReference type="PROSITE" id="PS51257">
    <property type="entry name" value="PROKAR_LIPOPROTEIN"/>
    <property type="match status" value="1"/>
</dbReference>
<dbReference type="Proteomes" id="UP000294911">
    <property type="component" value="Unassembled WGS sequence"/>
</dbReference>
<accession>A0A4R2R9V0</accession>
<sequence>MPSARRPVPAVLALLAVSCVLAGCAPPDRSSEVAAVIKGLDNPFFQAMADGIEDTARGEVTVQAAQSTADTTGQADKLSAVAVQGFGCYMINPISGTNLVQSLSGLAEQGKPVINIDSPVDPAAARLAGDPLTSYVGTDNQDAGRLAGEFLVERLPAGAAVALIGGTGGDVTSTDRLTGFRQAASDRLRVVQTVAVDEWSRPQALTRAEEILRGQPELTAFFVANDDMGLGVSRAVANAGRADEVQVVSVDGTEEGLRAVAAGGLAATVAQYPYTIGEMGMRACRAAVAGHRLPATVEAPVALVDKANVDKALAAFPRPFEEYDDPYQRLLAR</sequence>
<evidence type="ECO:0000256" key="3">
    <source>
        <dbReference type="ARBA" id="ARBA00022729"/>
    </source>
</evidence>
<keyword evidence="7" id="KW-1185">Reference proteome</keyword>
<evidence type="ECO:0000256" key="2">
    <source>
        <dbReference type="ARBA" id="ARBA00007639"/>
    </source>
</evidence>
<evidence type="ECO:0000313" key="6">
    <source>
        <dbReference type="EMBL" id="TCP56461.1"/>
    </source>
</evidence>
<dbReference type="EMBL" id="SLXQ01000001">
    <property type="protein sequence ID" value="TCP56461.1"/>
    <property type="molecule type" value="Genomic_DNA"/>
</dbReference>
<dbReference type="RefSeq" id="WP_132875056.1">
    <property type="nucleotide sequence ID" value="NZ_SLXQ01000001.1"/>
</dbReference>
<dbReference type="GO" id="GO:0030246">
    <property type="term" value="F:carbohydrate binding"/>
    <property type="evidence" value="ECO:0007669"/>
    <property type="project" value="UniProtKB-ARBA"/>
</dbReference>
<dbReference type="InterPro" id="IPR028082">
    <property type="entry name" value="Peripla_BP_I"/>
</dbReference>
<dbReference type="InterPro" id="IPR025997">
    <property type="entry name" value="SBP_2_dom"/>
</dbReference>
<comment type="subcellular location">
    <subcellularLocation>
        <location evidence="1">Cell envelope</location>
    </subcellularLocation>
</comment>
<organism evidence="6 7">
    <name type="scientific">Tamaricihabitans halophyticus</name>
    <dbReference type="NCBI Taxonomy" id="1262583"/>
    <lineage>
        <taxon>Bacteria</taxon>
        <taxon>Bacillati</taxon>
        <taxon>Actinomycetota</taxon>
        <taxon>Actinomycetes</taxon>
        <taxon>Pseudonocardiales</taxon>
        <taxon>Pseudonocardiaceae</taxon>
        <taxon>Tamaricihabitans</taxon>
    </lineage>
</organism>
<feature type="chain" id="PRO_5020889790" evidence="4">
    <location>
        <begin position="23"/>
        <end position="333"/>
    </location>
</feature>
<gene>
    <name evidence="6" type="ORF">EV191_101404</name>
</gene>
<feature type="domain" description="Periplasmic binding protein" evidence="5">
    <location>
        <begin position="34"/>
        <end position="290"/>
    </location>
</feature>